<organism evidence="1 2">
    <name type="scientific">Canavalia gladiata</name>
    <name type="common">Sword bean</name>
    <name type="synonym">Dolichos gladiatus</name>
    <dbReference type="NCBI Taxonomy" id="3824"/>
    <lineage>
        <taxon>Eukaryota</taxon>
        <taxon>Viridiplantae</taxon>
        <taxon>Streptophyta</taxon>
        <taxon>Embryophyta</taxon>
        <taxon>Tracheophyta</taxon>
        <taxon>Spermatophyta</taxon>
        <taxon>Magnoliopsida</taxon>
        <taxon>eudicotyledons</taxon>
        <taxon>Gunneridae</taxon>
        <taxon>Pentapetalae</taxon>
        <taxon>rosids</taxon>
        <taxon>fabids</taxon>
        <taxon>Fabales</taxon>
        <taxon>Fabaceae</taxon>
        <taxon>Papilionoideae</taxon>
        <taxon>50 kb inversion clade</taxon>
        <taxon>NPAAA clade</taxon>
        <taxon>indigoferoid/millettioid clade</taxon>
        <taxon>Phaseoleae</taxon>
        <taxon>Canavalia</taxon>
    </lineage>
</organism>
<evidence type="ECO:0000313" key="1">
    <source>
        <dbReference type="EMBL" id="KAK7359595.1"/>
    </source>
</evidence>
<dbReference type="EMBL" id="JAYMYQ010000001">
    <property type="protein sequence ID" value="KAK7359595.1"/>
    <property type="molecule type" value="Genomic_DNA"/>
</dbReference>
<protein>
    <submittedName>
        <fullName evidence="1">Uncharacterized protein</fullName>
    </submittedName>
</protein>
<dbReference type="AlphaFoldDB" id="A0AAN9MRF9"/>
<reference evidence="1 2" key="1">
    <citation type="submission" date="2024-01" db="EMBL/GenBank/DDBJ databases">
        <title>The genomes of 5 underutilized Papilionoideae crops provide insights into root nodulation and disease resistanc.</title>
        <authorList>
            <person name="Jiang F."/>
        </authorList>
    </citation>
    <scope>NUCLEOTIDE SEQUENCE [LARGE SCALE GENOMIC DNA]</scope>
    <source>
        <strain evidence="1">LVBAO_FW01</strain>
        <tissue evidence="1">Leaves</tissue>
    </source>
</reference>
<keyword evidence="2" id="KW-1185">Reference proteome</keyword>
<gene>
    <name evidence="1" type="ORF">VNO77_01556</name>
</gene>
<accession>A0AAN9MRF9</accession>
<proteinExistence type="predicted"/>
<name>A0AAN9MRF9_CANGL</name>
<dbReference type="Proteomes" id="UP001367508">
    <property type="component" value="Unassembled WGS sequence"/>
</dbReference>
<evidence type="ECO:0000313" key="2">
    <source>
        <dbReference type="Proteomes" id="UP001367508"/>
    </source>
</evidence>
<sequence>MVSEMECNRYNEIKMAIFGDCMERVKRKDHLYLSDHKVGDMEFVVACTCSRAVCLVSFAKGVAFVESNGELGSVWLWLLFVSISMNISHHNACMVVDDGGLVFRVGGARWLTVGDLVGELLVSAETVKPEPTPRSLGLLKILLEDTTNVLEEVFITMKITSSLSIVHWDFHQGVLGVPNSVVGVGASPAFSKSSLSEVGSEHASSPLGLYPPHDCHVVVSTITTGVGLNTGVGGVGDDIDSLYISCGLVLLAAFLDRKYFFLPAIVVPYRVAECVGAQCLRFLKPLFVQV</sequence>
<comment type="caution">
    <text evidence="1">The sequence shown here is derived from an EMBL/GenBank/DDBJ whole genome shotgun (WGS) entry which is preliminary data.</text>
</comment>